<dbReference type="PANTHER" id="PTHR11926:SF1498">
    <property type="entry name" value="GLYCOSYLTRANSFERASE"/>
    <property type="match status" value="1"/>
</dbReference>
<proteinExistence type="inferred from homology"/>
<name>A0AA89ARH9_9ASTE</name>
<organism evidence="2 3">
    <name type="scientific">Escallonia herrerae</name>
    <dbReference type="NCBI Taxonomy" id="1293975"/>
    <lineage>
        <taxon>Eukaryota</taxon>
        <taxon>Viridiplantae</taxon>
        <taxon>Streptophyta</taxon>
        <taxon>Embryophyta</taxon>
        <taxon>Tracheophyta</taxon>
        <taxon>Spermatophyta</taxon>
        <taxon>Magnoliopsida</taxon>
        <taxon>eudicotyledons</taxon>
        <taxon>Gunneridae</taxon>
        <taxon>Pentapetalae</taxon>
        <taxon>asterids</taxon>
        <taxon>campanulids</taxon>
        <taxon>Escalloniales</taxon>
        <taxon>Escalloniaceae</taxon>
        <taxon>Escallonia</taxon>
    </lineage>
</organism>
<evidence type="ECO:0000313" key="3">
    <source>
        <dbReference type="Proteomes" id="UP001188597"/>
    </source>
</evidence>
<reference evidence="2" key="1">
    <citation type="submission" date="2022-12" db="EMBL/GenBank/DDBJ databases">
        <title>Draft genome assemblies for two species of Escallonia (Escalloniales).</title>
        <authorList>
            <person name="Chanderbali A."/>
            <person name="Dervinis C."/>
            <person name="Anghel I."/>
            <person name="Soltis D."/>
            <person name="Soltis P."/>
            <person name="Zapata F."/>
        </authorList>
    </citation>
    <scope>NUCLEOTIDE SEQUENCE</scope>
    <source>
        <strain evidence="2">UCBG64.0493</strain>
        <tissue evidence="2">Leaf</tissue>
    </source>
</reference>
<dbReference type="GO" id="GO:0080043">
    <property type="term" value="F:quercetin 3-O-glucosyltransferase activity"/>
    <property type="evidence" value="ECO:0007669"/>
    <property type="project" value="TreeGrafter"/>
</dbReference>
<dbReference type="GO" id="GO:0080044">
    <property type="term" value="F:quercetin 7-O-glucosyltransferase activity"/>
    <property type="evidence" value="ECO:0007669"/>
    <property type="project" value="TreeGrafter"/>
</dbReference>
<evidence type="ECO:0000313" key="2">
    <source>
        <dbReference type="EMBL" id="KAK3014054.1"/>
    </source>
</evidence>
<dbReference type="SUPFAM" id="SSF53756">
    <property type="entry name" value="UDP-Glycosyltransferase/glycogen phosphorylase"/>
    <property type="match status" value="1"/>
</dbReference>
<keyword evidence="3" id="KW-1185">Reference proteome</keyword>
<comment type="similarity">
    <text evidence="1">Belongs to the UDP-glycosyltransferase family.</text>
</comment>
<dbReference type="PANTHER" id="PTHR11926">
    <property type="entry name" value="GLUCOSYL/GLUCURONOSYL TRANSFERASES"/>
    <property type="match status" value="1"/>
</dbReference>
<dbReference type="Proteomes" id="UP001188597">
    <property type="component" value="Unassembled WGS sequence"/>
</dbReference>
<accession>A0AA89ARH9</accession>
<gene>
    <name evidence="2" type="ORF">RJ639_008048</name>
</gene>
<comment type="caution">
    <text evidence="2">The sequence shown here is derived from an EMBL/GenBank/DDBJ whole genome shotgun (WGS) entry which is preliminary data.</text>
</comment>
<sequence length="89" mass="9958">MSKIVDVTVKEAEKTSKASAIVIHTSEALEKHVMDELTSTFRRVYSIGPLPMLLNQVTDRSSNPVGGNIWQEEETCVQWLNSKKSNLVI</sequence>
<dbReference type="Gene3D" id="3.40.50.2000">
    <property type="entry name" value="Glycogen Phosphorylase B"/>
    <property type="match status" value="2"/>
</dbReference>
<evidence type="ECO:0000256" key="1">
    <source>
        <dbReference type="ARBA" id="ARBA00009995"/>
    </source>
</evidence>
<protein>
    <submittedName>
        <fullName evidence="2">Uncharacterized protein</fullName>
    </submittedName>
</protein>
<dbReference type="EMBL" id="JAVXUP010001249">
    <property type="protein sequence ID" value="KAK3014054.1"/>
    <property type="molecule type" value="Genomic_DNA"/>
</dbReference>
<dbReference type="AlphaFoldDB" id="A0AA89ARH9"/>